<evidence type="ECO:0000313" key="9">
    <source>
        <dbReference type="Proteomes" id="UP000002747"/>
    </source>
</evidence>
<dbReference type="InterPro" id="IPR015421">
    <property type="entry name" value="PyrdxlP-dep_Trfase_major"/>
</dbReference>
<reference evidence="8 9" key="1">
    <citation type="journal article" date="2009" name="BMC Genomics">
        <title>Comparative genomics of the emerging human pathogen Photorhabdus asymbiotica with the insect pathogen Photorhabdus luminescens.</title>
        <authorList>
            <person name="Wilkinson P."/>
            <person name="Waterfield N.R."/>
            <person name="Crossman L."/>
            <person name="Corton C."/>
            <person name="Sanchez-Contreras M."/>
            <person name="Vlisidou I."/>
            <person name="Barron A."/>
            <person name="Bignell A."/>
            <person name="Clark L."/>
            <person name="Ormond D."/>
            <person name="Mayho M."/>
            <person name="Bason N."/>
            <person name="Smith F."/>
            <person name="Simmonds M."/>
            <person name="Churcher C."/>
            <person name="Harris D."/>
            <person name="Thompson N.R."/>
            <person name="Quail M."/>
            <person name="Parkhill J."/>
            <person name="ffrench-Constant R.H."/>
        </authorList>
    </citation>
    <scope>NUCLEOTIDE SEQUENCE [LARGE SCALE GENOMIC DNA]</scope>
    <source>
        <strain evidence="9">ATCC 43949 / 3105-77</strain>
    </source>
</reference>
<dbReference type="eggNOG" id="COG0076">
    <property type="taxonomic scope" value="Bacteria"/>
</dbReference>
<dbReference type="Pfam" id="PF00282">
    <property type="entry name" value="Pyridoxal_deC"/>
    <property type="match status" value="1"/>
</dbReference>
<dbReference type="SUPFAM" id="SSF53383">
    <property type="entry name" value="PLP-dependent transferases"/>
    <property type="match status" value="1"/>
</dbReference>
<organism evidence="8 9">
    <name type="scientific">Photorhabdus asymbiotica subsp. asymbiotica (strain ATCC 43949 / 3105-77)</name>
    <name type="common">Xenorhabdus luminescens (strain 2)</name>
    <dbReference type="NCBI Taxonomy" id="553480"/>
    <lineage>
        <taxon>Bacteria</taxon>
        <taxon>Pseudomonadati</taxon>
        <taxon>Pseudomonadota</taxon>
        <taxon>Gammaproteobacteria</taxon>
        <taxon>Enterobacterales</taxon>
        <taxon>Morganellaceae</taxon>
        <taxon>Photorhabdus</taxon>
    </lineage>
</organism>
<dbReference type="Gene3D" id="3.40.640.10">
    <property type="entry name" value="Type I PLP-dependent aspartate aminotransferase-like (Major domain)"/>
    <property type="match status" value="1"/>
</dbReference>
<keyword evidence="5 7" id="KW-0456">Lyase</keyword>
<evidence type="ECO:0000256" key="4">
    <source>
        <dbReference type="ARBA" id="ARBA00022898"/>
    </source>
</evidence>
<dbReference type="PANTHER" id="PTHR46101:SF18">
    <property type="entry name" value="HISTIDINE DECARBOXYLASE"/>
    <property type="match status" value="1"/>
</dbReference>
<dbReference type="GO" id="GO:0016831">
    <property type="term" value="F:carboxy-lyase activity"/>
    <property type="evidence" value="ECO:0007669"/>
    <property type="project" value="UniProtKB-KW"/>
</dbReference>
<evidence type="ECO:0000256" key="3">
    <source>
        <dbReference type="ARBA" id="ARBA00022793"/>
    </source>
</evidence>
<accession>C7BK63</accession>
<keyword evidence="4 6" id="KW-0663">Pyridoxal phosphate</keyword>
<dbReference type="GO" id="GO:0030170">
    <property type="term" value="F:pyridoxal phosphate binding"/>
    <property type="evidence" value="ECO:0007669"/>
    <property type="project" value="InterPro"/>
</dbReference>
<comment type="cofactor">
    <cofactor evidence="1 6 7">
        <name>pyridoxal 5'-phosphate</name>
        <dbReference type="ChEBI" id="CHEBI:597326"/>
    </cofactor>
</comment>
<dbReference type="PANTHER" id="PTHR46101">
    <property type="match status" value="1"/>
</dbReference>
<dbReference type="AlphaFoldDB" id="C7BK63"/>
<evidence type="ECO:0000256" key="6">
    <source>
        <dbReference type="PIRSR" id="PIRSR602129-50"/>
    </source>
</evidence>
<feature type="modified residue" description="N6-(pyridoxal phosphate)lysine" evidence="6">
    <location>
        <position position="350"/>
    </location>
</feature>
<proteinExistence type="inferred from homology"/>
<dbReference type="EMBL" id="FM162591">
    <property type="protein sequence ID" value="CAQ84303.1"/>
    <property type="molecule type" value="Genomic_DNA"/>
</dbReference>
<evidence type="ECO:0000256" key="7">
    <source>
        <dbReference type="RuleBase" id="RU000382"/>
    </source>
</evidence>
<dbReference type="Proteomes" id="UP000002747">
    <property type="component" value="Chromosome"/>
</dbReference>
<evidence type="ECO:0000256" key="1">
    <source>
        <dbReference type="ARBA" id="ARBA00001933"/>
    </source>
</evidence>
<keyword evidence="3" id="KW-0210">Decarboxylase</keyword>
<name>C7BK63_PHOAA</name>
<evidence type="ECO:0000313" key="8">
    <source>
        <dbReference type="EMBL" id="CAQ84303.1"/>
    </source>
</evidence>
<dbReference type="InterPro" id="IPR015424">
    <property type="entry name" value="PyrdxlP-dep_Trfase"/>
</dbReference>
<dbReference type="InterPro" id="IPR002129">
    <property type="entry name" value="PyrdxlP-dep_de-COase"/>
</dbReference>
<gene>
    <name evidence="8" type="primary">hdc</name>
    <name evidence="8" type="ordered locus">PAU_02211</name>
</gene>
<dbReference type="STRING" id="291112.PAU_02211"/>
<evidence type="ECO:0000256" key="2">
    <source>
        <dbReference type="ARBA" id="ARBA00009533"/>
    </source>
</evidence>
<dbReference type="KEGG" id="pay:PAU_02211"/>
<protein>
    <submittedName>
        <fullName evidence="8">Histidine decarboxylase</fullName>
    </submittedName>
</protein>
<evidence type="ECO:0000256" key="5">
    <source>
        <dbReference type="ARBA" id="ARBA00023239"/>
    </source>
</evidence>
<sequence>MESKMNNEHYVPINESLFKLSENGLTDDEHGKALTELDSYVKKTREKFLGYQANQELSYSSEIGKYLDVHLNNVGDPFMAGNFRLNSKFIERAVLDYFAKLWNAPDRCITTPGEGYWGYVLSMGSTEGNLYALRNARDYLAGKVLWVDSNSNSSLEQGEFIGGNENSLKPVLFYSEDAHYSIDKAKDILVFSTFSNVGESLYPGQCPIKTSDGKWPTKVPSLPTGSIDLDKLSVLVEFFASRGFPIAVNFNYGTSFKGALDDVSGAIDLLLPILERYGLKERTLEITLENGKVIQSKRNGYWFHIDGALGAAYGPFLEKAKEQGIDIGEGHLPSFDFRNPVHSIVTSGHKEMGAPWPTGIYLTKQKYLLNFLNVDYIGAQDSTLAGSRNGFSALILWHYLAKHSYENQIEKIVNQLKMSENVHQKLQALSSELGRDLHVHRSPLSLSILFLCPNDDIVEEFSLSTETKNGIEYAHLFIMEHVTDEMLNKLIDALRRDGAFDRTTALNKLSQLINPGTGFR</sequence>
<comment type="similarity">
    <text evidence="2 7">Belongs to the group II decarboxylase family.</text>
</comment>
<dbReference type="GO" id="GO:0019752">
    <property type="term" value="P:carboxylic acid metabolic process"/>
    <property type="evidence" value="ECO:0007669"/>
    <property type="project" value="InterPro"/>
</dbReference>
<dbReference type="InterPro" id="IPR051151">
    <property type="entry name" value="Group_II_Decarboxylase"/>
</dbReference>